<protein>
    <submittedName>
        <fullName evidence="2">DNA-binding protein</fullName>
    </submittedName>
</protein>
<evidence type="ECO:0000313" key="2">
    <source>
        <dbReference type="EMBL" id="RKG99194.1"/>
    </source>
</evidence>
<dbReference type="Gene3D" id="1.10.10.10">
    <property type="entry name" value="Winged helix-like DNA-binding domain superfamily/Winged helix DNA-binding domain"/>
    <property type="match status" value="1"/>
</dbReference>
<keyword evidence="2" id="KW-0238">DNA-binding</keyword>
<gene>
    <name evidence="2" type="ORF">D7X32_27080</name>
</gene>
<dbReference type="InterPro" id="IPR041657">
    <property type="entry name" value="HTH_17"/>
</dbReference>
<evidence type="ECO:0000259" key="1">
    <source>
        <dbReference type="Pfam" id="PF12728"/>
    </source>
</evidence>
<comment type="caution">
    <text evidence="2">The sequence shown here is derived from an EMBL/GenBank/DDBJ whole genome shotgun (WGS) entry which is preliminary data.</text>
</comment>
<dbReference type="Pfam" id="PF12728">
    <property type="entry name" value="HTH_17"/>
    <property type="match status" value="1"/>
</dbReference>
<dbReference type="EMBL" id="RAWE01000119">
    <property type="protein sequence ID" value="RKG99194.1"/>
    <property type="molecule type" value="Genomic_DNA"/>
</dbReference>
<dbReference type="RefSeq" id="WP_120605464.1">
    <property type="nucleotide sequence ID" value="NZ_RAWE01000119.1"/>
</dbReference>
<organism evidence="2 3">
    <name type="scientific">Corallococcus carmarthensis</name>
    <dbReference type="NCBI Taxonomy" id="2316728"/>
    <lineage>
        <taxon>Bacteria</taxon>
        <taxon>Pseudomonadati</taxon>
        <taxon>Myxococcota</taxon>
        <taxon>Myxococcia</taxon>
        <taxon>Myxococcales</taxon>
        <taxon>Cystobacterineae</taxon>
        <taxon>Myxococcaceae</taxon>
        <taxon>Corallococcus</taxon>
    </lineage>
</organism>
<name>A0A3A8K4B4_9BACT</name>
<feature type="domain" description="Helix-turn-helix" evidence="1">
    <location>
        <begin position="25"/>
        <end position="73"/>
    </location>
</feature>
<dbReference type="AlphaFoldDB" id="A0A3A8K4B4"/>
<proteinExistence type="predicted"/>
<evidence type="ECO:0000313" key="3">
    <source>
        <dbReference type="Proteomes" id="UP000268313"/>
    </source>
</evidence>
<dbReference type="OrthoDB" id="5524782at2"/>
<keyword evidence="3" id="KW-1185">Reference proteome</keyword>
<dbReference type="Proteomes" id="UP000268313">
    <property type="component" value="Unassembled WGS sequence"/>
</dbReference>
<dbReference type="InterPro" id="IPR036388">
    <property type="entry name" value="WH-like_DNA-bd_sf"/>
</dbReference>
<accession>A0A3A8K4B4</accession>
<reference evidence="3" key="1">
    <citation type="submission" date="2018-09" db="EMBL/GenBank/DDBJ databases">
        <authorList>
            <person name="Livingstone P.G."/>
            <person name="Whitworth D.E."/>
        </authorList>
    </citation>
    <scope>NUCLEOTIDE SEQUENCE [LARGE SCALE GENOMIC DNA]</scope>
    <source>
        <strain evidence="3">CA043D</strain>
    </source>
</reference>
<dbReference type="GO" id="GO:0003677">
    <property type="term" value="F:DNA binding"/>
    <property type="evidence" value="ECO:0007669"/>
    <property type="project" value="UniProtKB-KW"/>
</dbReference>
<sequence>MSCDGSSPGEGVRLAAVPEEGFWSAEKVAAYLGVSTAWVWKQVRANTGFPFVKLGTRNYRFSPAKVRAWVEQQPSEKRP</sequence>